<dbReference type="AlphaFoldDB" id="A0A1H8CZF6"/>
<dbReference type="PRINTS" id="PR01438">
    <property type="entry name" value="UNVRSLSTRESS"/>
</dbReference>
<dbReference type="InterPro" id="IPR014729">
    <property type="entry name" value="Rossmann-like_a/b/a_fold"/>
</dbReference>
<name>A0A1H8CZF6_9RHOB</name>
<keyword evidence="4" id="KW-1185">Reference proteome</keyword>
<dbReference type="OrthoDB" id="9792500at2"/>
<evidence type="ECO:0000313" key="4">
    <source>
        <dbReference type="Proteomes" id="UP000199372"/>
    </source>
</evidence>
<evidence type="ECO:0000259" key="2">
    <source>
        <dbReference type="Pfam" id="PF00582"/>
    </source>
</evidence>
<gene>
    <name evidence="3" type="ORF">SAMN04488011_102139</name>
</gene>
<accession>A0A1H8CZF6</accession>
<dbReference type="InterPro" id="IPR006015">
    <property type="entry name" value="Universal_stress_UspA"/>
</dbReference>
<dbReference type="Proteomes" id="UP000199372">
    <property type="component" value="Unassembled WGS sequence"/>
</dbReference>
<dbReference type="Pfam" id="PF00582">
    <property type="entry name" value="Usp"/>
    <property type="match status" value="1"/>
</dbReference>
<dbReference type="PANTHER" id="PTHR46268:SF6">
    <property type="entry name" value="UNIVERSAL STRESS PROTEIN UP12"/>
    <property type="match status" value="1"/>
</dbReference>
<evidence type="ECO:0000256" key="1">
    <source>
        <dbReference type="ARBA" id="ARBA00008791"/>
    </source>
</evidence>
<protein>
    <submittedName>
        <fullName evidence="3">Nucleotide-binding universal stress protein, UspA family</fullName>
    </submittedName>
</protein>
<sequence>MYGSILIAVALDHEELVPGKIALARRLLADGGHITLLTVLENVPGFVAEFVDMKPENHLRAKVLQRLEAAHGGAPDIKVAVETGKSGVVISHYAEAQGTDLIIVGSHKPGLQDYFLGSTAARVARRAPCSVMIFRGD</sequence>
<comment type="similarity">
    <text evidence="1">Belongs to the universal stress protein A family.</text>
</comment>
<dbReference type="EMBL" id="FOCM01000002">
    <property type="protein sequence ID" value="SEN00420.1"/>
    <property type="molecule type" value="Genomic_DNA"/>
</dbReference>
<dbReference type="Gene3D" id="3.40.50.620">
    <property type="entry name" value="HUPs"/>
    <property type="match status" value="1"/>
</dbReference>
<reference evidence="4" key="1">
    <citation type="submission" date="2016-10" db="EMBL/GenBank/DDBJ databases">
        <authorList>
            <person name="Varghese N."/>
            <person name="Submissions S."/>
        </authorList>
    </citation>
    <scope>NUCLEOTIDE SEQUENCE [LARGE SCALE GENOMIC DNA]</scope>
    <source>
        <strain evidence="4">DSM 26893</strain>
    </source>
</reference>
<proteinExistence type="inferred from homology"/>
<feature type="domain" description="UspA" evidence="2">
    <location>
        <begin position="1"/>
        <end position="135"/>
    </location>
</feature>
<dbReference type="InterPro" id="IPR006016">
    <property type="entry name" value="UspA"/>
</dbReference>
<dbReference type="RefSeq" id="WP_091844506.1">
    <property type="nucleotide sequence ID" value="NZ_FOCM01000002.1"/>
</dbReference>
<dbReference type="CDD" id="cd00293">
    <property type="entry name" value="USP-like"/>
    <property type="match status" value="1"/>
</dbReference>
<dbReference type="PANTHER" id="PTHR46268">
    <property type="entry name" value="STRESS RESPONSE PROTEIN NHAX"/>
    <property type="match status" value="1"/>
</dbReference>
<organism evidence="3 4">
    <name type="scientific">Palleronia pelagia</name>
    <dbReference type="NCBI Taxonomy" id="387096"/>
    <lineage>
        <taxon>Bacteria</taxon>
        <taxon>Pseudomonadati</taxon>
        <taxon>Pseudomonadota</taxon>
        <taxon>Alphaproteobacteria</taxon>
        <taxon>Rhodobacterales</taxon>
        <taxon>Roseobacteraceae</taxon>
        <taxon>Palleronia</taxon>
    </lineage>
</organism>
<dbReference type="SUPFAM" id="SSF52402">
    <property type="entry name" value="Adenine nucleotide alpha hydrolases-like"/>
    <property type="match status" value="1"/>
</dbReference>
<evidence type="ECO:0000313" key="3">
    <source>
        <dbReference type="EMBL" id="SEN00420.1"/>
    </source>
</evidence>